<keyword evidence="1" id="KW-0808">Transferase</keyword>
<dbReference type="InterPro" id="IPR036117">
    <property type="entry name" value="DhaL_dom_sf"/>
</dbReference>
<sequence length="255" mass="24131">MDAAPTSGGVPGGDATPASGGLTSGTDTAPPSGSDAAPPSGSDVAPPSGGAAGVDAALARAWVAAVAASVTAHAAELTDLDAAIGDGDHGVNLRRGFDAVVAALATLEADTAGAVLTKTGTTLVSKVGGASGPLYGSLFRALGKTLSDDSSVTTFGAGLRAGLDAIVRLGKAEPGDKTMVDALTPAVAAFEAAAPSGLVAAATAAATAAADGAAATTPLQARKGRASYLGERSVGHQDPGATSTALIFAALADVT</sequence>
<dbReference type="EMBL" id="BAAAQD010000018">
    <property type="protein sequence ID" value="GAA1544511.1"/>
    <property type="molecule type" value="Genomic_DNA"/>
</dbReference>
<feature type="compositionally biased region" description="Low complexity" evidence="3">
    <location>
        <begin position="29"/>
        <end position="43"/>
    </location>
</feature>
<dbReference type="Pfam" id="PF02734">
    <property type="entry name" value="Dak2"/>
    <property type="match status" value="1"/>
</dbReference>
<dbReference type="NCBIfam" id="TIGR02365">
    <property type="entry name" value="dha_L_ycgS"/>
    <property type="match status" value="1"/>
</dbReference>
<dbReference type="Gene3D" id="1.25.40.340">
    <property type="match status" value="1"/>
</dbReference>
<gene>
    <name evidence="5" type="ORF">GCM10009827_075400</name>
</gene>
<evidence type="ECO:0000256" key="1">
    <source>
        <dbReference type="ARBA" id="ARBA00022679"/>
    </source>
</evidence>
<keyword evidence="6" id="KW-1185">Reference proteome</keyword>
<feature type="domain" description="DhaL" evidence="4">
    <location>
        <begin position="57"/>
        <end position="253"/>
    </location>
</feature>
<proteinExistence type="predicted"/>
<feature type="region of interest" description="Disordered" evidence="3">
    <location>
        <begin position="1"/>
        <end position="50"/>
    </location>
</feature>
<dbReference type="InterPro" id="IPR012737">
    <property type="entry name" value="DhaK_L_YcgS"/>
</dbReference>
<evidence type="ECO:0000256" key="2">
    <source>
        <dbReference type="ARBA" id="ARBA00022777"/>
    </source>
</evidence>
<keyword evidence="2" id="KW-0418">Kinase</keyword>
<evidence type="ECO:0000313" key="5">
    <source>
        <dbReference type="EMBL" id="GAA1544511.1"/>
    </source>
</evidence>
<dbReference type="PANTHER" id="PTHR28629:SF4">
    <property type="entry name" value="TRIOKINASE_FMN CYCLASE"/>
    <property type="match status" value="1"/>
</dbReference>
<dbReference type="PROSITE" id="PS51480">
    <property type="entry name" value="DHAL"/>
    <property type="match status" value="1"/>
</dbReference>
<comment type="caution">
    <text evidence="5">The sequence shown here is derived from an EMBL/GenBank/DDBJ whole genome shotgun (WGS) entry which is preliminary data.</text>
</comment>
<accession>A0ABP4MHH0</accession>
<dbReference type="SMART" id="SM01120">
    <property type="entry name" value="Dak2"/>
    <property type="match status" value="1"/>
</dbReference>
<evidence type="ECO:0000259" key="4">
    <source>
        <dbReference type="PROSITE" id="PS51480"/>
    </source>
</evidence>
<evidence type="ECO:0000256" key="3">
    <source>
        <dbReference type="SAM" id="MobiDB-lite"/>
    </source>
</evidence>
<evidence type="ECO:0000313" key="6">
    <source>
        <dbReference type="Proteomes" id="UP001501470"/>
    </source>
</evidence>
<dbReference type="RefSeq" id="WP_344507764.1">
    <property type="nucleotide sequence ID" value="NZ_BAAAQD010000018.1"/>
</dbReference>
<dbReference type="SUPFAM" id="SSF101473">
    <property type="entry name" value="DhaL-like"/>
    <property type="match status" value="1"/>
</dbReference>
<reference evidence="6" key="1">
    <citation type="journal article" date="2019" name="Int. J. Syst. Evol. Microbiol.">
        <title>The Global Catalogue of Microorganisms (GCM) 10K type strain sequencing project: providing services to taxonomists for standard genome sequencing and annotation.</title>
        <authorList>
            <consortium name="The Broad Institute Genomics Platform"/>
            <consortium name="The Broad Institute Genome Sequencing Center for Infectious Disease"/>
            <person name="Wu L."/>
            <person name="Ma J."/>
        </authorList>
    </citation>
    <scope>NUCLEOTIDE SEQUENCE [LARGE SCALE GENOMIC DNA]</scope>
    <source>
        <strain evidence="6">JCM 15933</strain>
    </source>
</reference>
<dbReference type="InterPro" id="IPR004007">
    <property type="entry name" value="DhaL_dom"/>
</dbReference>
<name>A0ABP4MHH0_9ACTN</name>
<dbReference type="Proteomes" id="UP001501470">
    <property type="component" value="Unassembled WGS sequence"/>
</dbReference>
<dbReference type="PANTHER" id="PTHR28629">
    <property type="entry name" value="TRIOKINASE/FMN CYCLASE"/>
    <property type="match status" value="1"/>
</dbReference>
<protein>
    <recommendedName>
        <fullName evidence="4">DhaL domain-containing protein</fullName>
    </recommendedName>
</protein>
<dbReference type="InterPro" id="IPR050861">
    <property type="entry name" value="Dihydroxyacetone_Kinase"/>
</dbReference>
<organism evidence="5 6">
    <name type="scientific">Dactylosporangium maewongense</name>
    <dbReference type="NCBI Taxonomy" id="634393"/>
    <lineage>
        <taxon>Bacteria</taxon>
        <taxon>Bacillati</taxon>
        <taxon>Actinomycetota</taxon>
        <taxon>Actinomycetes</taxon>
        <taxon>Micromonosporales</taxon>
        <taxon>Micromonosporaceae</taxon>
        <taxon>Dactylosporangium</taxon>
    </lineage>
</organism>